<organism evidence="1 2">
    <name type="scientific">Marinibactrum halimedae</name>
    <dbReference type="NCBI Taxonomy" id="1444977"/>
    <lineage>
        <taxon>Bacteria</taxon>
        <taxon>Pseudomonadati</taxon>
        <taxon>Pseudomonadota</taxon>
        <taxon>Gammaproteobacteria</taxon>
        <taxon>Cellvibrionales</taxon>
        <taxon>Cellvibrionaceae</taxon>
        <taxon>Marinibactrum</taxon>
    </lineage>
</organism>
<dbReference type="AlphaFoldDB" id="A0AA37T3V9"/>
<comment type="caution">
    <text evidence="1">The sequence shown here is derived from an EMBL/GenBank/DDBJ whole genome shotgun (WGS) entry which is preliminary data.</text>
</comment>
<name>A0AA37T3V9_9GAMM</name>
<dbReference type="Proteomes" id="UP001156870">
    <property type="component" value="Unassembled WGS sequence"/>
</dbReference>
<keyword evidence="2" id="KW-1185">Reference proteome</keyword>
<dbReference type="RefSeq" id="WP_232592771.1">
    <property type="nucleotide sequence ID" value="NZ_BSPD01000021.1"/>
</dbReference>
<dbReference type="Pfam" id="PF12224">
    <property type="entry name" value="Amidoligase_2"/>
    <property type="match status" value="1"/>
</dbReference>
<gene>
    <name evidence="1" type="ORF">GCM10007877_08250</name>
</gene>
<evidence type="ECO:0008006" key="3">
    <source>
        <dbReference type="Google" id="ProtNLM"/>
    </source>
</evidence>
<evidence type="ECO:0000313" key="2">
    <source>
        <dbReference type="Proteomes" id="UP001156870"/>
    </source>
</evidence>
<reference evidence="1 2" key="1">
    <citation type="journal article" date="2014" name="Int. J. Syst. Evol. Microbiol.">
        <title>Complete genome sequence of Corynebacterium casei LMG S-19264T (=DSM 44701T), isolated from a smear-ripened cheese.</title>
        <authorList>
            <consortium name="US DOE Joint Genome Institute (JGI-PGF)"/>
            <person name="Walter F."/>
            <person name="Albersmeier A."/>
            <person name="Kalinowski J."/>
            <person name="Ruckert C."/>
        </authorList>
    </citation>
    <scope>NUCLEOTIDE SEQUENCE [LARGE SCALE GENOMIC DNA]</scope>
    <source>
        <strain evidence="1 2">NBRC 110095</strain>
    </source>
</reference>
<evidence type="ECO:0000313" key="1">
    <source>
        <dbReference type="EMBL" id="GLS25111.1"/>
    </source>
</evidence>
<protein>
    <recommendedName>
        <fullName evidence="3">Alpha-L-fucosidase</fullName>
    </recommendedName>
</protein>
<accession>A0AA37T3V9</accession>
<dbReference type="EMBL" id="BSPD01000021">
    <property type="protein sequence ID" value="GLS25111.1"/>
    <property type="molecule type" value="Genomic_DNA"/>
</dbReference>
<dbReference type="InterPro" id="IPR022025">
    <property type="entry name" value="Amidoligase_2"/>
</dbReference>
<proteinExistence type="predicted"/>
<sequence length="336" mass="39332">MNDELRKNWLPIKVETFDGKIRKVGVEIELSGLSIETMANCICDLYGGDIQQINPLEYKVNQSEFGRFKVELDASYMKNLAVKQEENNSEEGGLSDRAFELMTKAAEQLVPWEIVTPPIKLNQIERLEDLVTILREKGALGTRNALHHAFGVHLNPELPDLEVSTIVRYLRAYFCLYDWIVEQENVDITRRLTMYVKHFDSSYIELVLDSDYNPSMEQLIDDYLEHNPTRNRSLDLLPLFVYLDEARVRKVVDDTRIKPRPTFHYRLPNCDIDNPDWSLYFPWCLWLEVEKLAHRPKQLKDMIDEYLVELARMAYPIESRWATRAAGWVAGEPLYE</sequence>